<comment type="caution">
    <text evidence="1">The sequence shown here is derived from an EMBL/GenBank/DDBJ whole genome shotgun (WGS) entry which is preliminary data.</text>
</comment>
<sequence>MSTYDIVYFKGNPSSGSPLQHQHINNEILEIIQPYSYTVLDSFDKNLSKIEHPKARVYIGFSRGSRYLSKLPSNTLRISIGGIRGNGIHLFKNKDDKIVKGDISEASLNAHFIIKEKDKINLKKLIEDSKAEKDS</sequence>
<organism evidence="1 2">
    <name type="scientific">SAR86 cluster bacterium</name>
    <dbReference type="NCBI Taxonomy" id="2030880"/>
    <lineage>
        <taxon>Bacteria</taxon>
        <taxon>Pseudomonadati</taxon>
        <taxon>Pseudomonadota</taxon>
        <taxon>Gammaproteobacteria</taxon>
        <taxon>SAR86 cluster</taxon>
    </lineage>
</organism>
<gene>
    <name evidence="1" type="ORF">COA96_01285</name>
</gene>
<evidence type="ECO:0000313" key="1">
    <source>
        <dbReference type="EMBL" id="PCJ28172.1"/>
    </source>
</evidence>
<proteinExistence type="predicted"/>
<name>A0A2A5B9L2_9GAMM</name>
<dbReference type="AlphaFoldDB" id="A0A2A5B9L2"/>
<evidence type="ECO:0000313" key="2">
    <source>
        <dbReference type="Proteomes" id="UP000218327"/>
    </source>
</evidence>
<reference evidence="2" key="1">
    <citation type="submission" date="2017-08" db="EMBL/GenBank/DDBJ databases">
        <title>A dynamic microbial community with high functional redundancy inhabits the cold, oxic subseafloor aquifer.</title>
        <authorList>
            <person name="Tully B.J."/>
            <person name="Wheat C.G."/>
            <person name="Glazer B.T."/>
            <person name="Huber J.A."/>
        </authorList>
    </citation>
    <scope>NUCLEOTIDE SEQUENCE [LARGE SCALE GENOMIC DNA]</scope>
</reference>
<feature type="non-terminal residue" evidence="1">
    <location>
        <position position="135"/>
    </location>
</feature>
<dbReference type="Proteomes" id="UP000218327">
    <property type="component" value="Unassembled WGS sequence"/>
</dbReference>
<dbReference type="EMBL" id="NVVJ01000003">
    <property type="protein sequence ID" value="PCJ28172.1"/>
    <property type="molecule type" value="Genomic_DNA"/>
</dbReference>
<accession>A0A2A5B9L2</accession>
<protein>
    <submittedName>
        <fullName evidence="1">Uncharacterized protein</fullName>
    </submittedName>
</protein>